<name>B4S8T2_PROA2</name>
<dbReference type="KEGG" id="paa:Paes_1449"/>
<accession>B4S8T2</accession>
<keyword evidence="2" id="KW-1185">Reference proteome</keyword>
<dbReference type="HOGENOM" id="CLU_1389145_0_0_10"/>
<dbReference type="Proteomes" id="UP000002725">
    <property type="component" value="Chromosome"/>
</dbReference>
<dbReference type="AlphaFoldDB" id="B4S8T2"/>
<evidence type="ECO:0000313" key="1">
    <source>
        <dbReference type="EMBL" id="ACF46469.1"/>
    </source>
</evidence>
<gene>
    <name evidence="1" type="ordered locus">Paes_1449</name>
</gene>
<protein>
    <submittedName>
        <fullName evidence="1">Uncharacterized protein</fullName>
    </submittedName>
</protein>
<evidence type="ECO:0000313" key="2">
    <source>
        <dbReference type="Proteomes" id="UP000002725"/>
    </source>
</evidence>
<organism evidence="1 2">
    <name type="scientific">Prosthecochloris aestuarii (strain DSM 271 / SK 413)</name>
    <dbReference type="NCBI Taxonomy" id="290512"/>
    <lineage>
        <taxon>Bacteria</taxon>
        <taxon>Pseudomonadati</taxon>
        <taxon>Chlorobiota</taxon>
        <taxon>Chlorobiia</taxon>
        <taxon>Chlorobiales</taxon>
        <taxon>Chlorobiaceae</taxon>
        <taxon>Prosthecochloris</taxon>
    </lineage>
</organism>
<reference evidence="1" key="1">
    <citation type="submission" date="2008-06" db="EMBL/GenBank/DDBJ databases">
        <title>Complete sequence of chromosome of Prosthecochloris aestuarii DSM 271.</title>
        <authorList>
            <consortium name="US DOE Joint Genome Institute"/>
            <person name="Lucas S."/>
            <person name="Copeland A."/>
            <person name="Lapidus A."/>
            <person name="Glavina del Rio T."/>
            <person name="Dalin E."/>
            <person name="Tice H."/>
            <person name="Bruce D."/>
            <person name="Goodwin L."/>
            <person name="Pitluck S."/>
            <person name="Schmutz J."/>
            <person name="Larimer F."/>
            <person name="Land M."/>
            <person name="Hauser L."/>
            <person name="Kyrpides N."/>
            <person name="Anderson I."/>
            <person name="Liu Z."/>
            <person name="Li T."/>
            <person name="Zhao F."/>
            <person name="Overmann J."/>
            <person name="Bryant D.A."/>
            <person name="Richardson P."/>
        </authorList>
    </citation>
    <scope>NUCLEOTIDE SEQUENCE [LARGE SCALE GENOMIC DNA]</scope>
    <source>
        <strain evidence="1">DSM 271</strain>
    </source>
</reference>
<dbReference type="EMBL" id="CP001108">
    <property type="protein sequence ID" value="ACF46469.1"/>
    <property type="molecule type" value="Genomic_DNA"/>
</dbReference>
<sequence length="196" mass="22223">MNVLLSDPLLKQGRHTPVVLETVVDGVAVIAKVKRSLWSTEVHLLHPYRVTGYVDTPKLKPEESALNDLLSCLDDGSAERDMVHRIFRSYRDLLRSLPELRRAYGYIEQDLSVARTRLRQLDLSQPVQKKKAKAMMRSQAITVDAYDAFVAALREKRLQALNHVLAIEYAFVRTAASRYSSFSQDDILALVEGRSV</sequence>
<dbReference type="RefSeq" id="WP_012506002.1">
    <property type="nucleotide sequence ID" value="NC_011059.1"/>
</dbReference>
<proteinExistence type="predicted"/>